<dbReference type="EMBL" id="KB446540">
    <property type="protein sequence ID" value="EME43330.1"/>
    <property type="molecule type" value="Genomic_DNA"/>
</dbReference>
<organism evidence="1 2">
    <name type="scientific">Dothistroma septosporum (strain NZE10 / CBS 128990)</name>
    <name type="common">Red band needle blight fungus</name>
    <name type="synonym">Mycosphaerella pini</name>
    <dbReference type="NCBI Taxonomy" id="675120"/>
    <lineage>
        <taxon>Eukaryota</taxon>
        <taxon>Fungi</taxon>
        <taxon>Dikarya</taxon>
        <taxon>Ascomycota</taxon>
        <taxon>Pezizomycotina</taxon>
        <taxon>Dothideomycetes</taxon>
        <taxon>Dothideomycetidae</taxon>
        <taxon>Mycosphaerellales</taxon>
        <taxon>Mycosphaerellaceae</taxon>
        <taxon>Dothistroma</taxon>
    </lineage>
</organism>
<dbReference type="Proteomes" id="UP000016933">
    <property type="component" value="Unassembled WGS sequence"/>
</dbReference>
<evidence type="ECO:0000313" key="2">
    <source>
        <dbReference type="Proteomes" id="UP000016933"/>
    </source>
</evidence>
<dbReference type="HOGENOM" id="CLU_2298292_0_0_1"/>
<reference evidence="2" key="1">
    <citation type="journal article" date="2012" name="PLoS Genet.">
        <title>The genomes of the fungal plant pathogens Cladosporium fulvum and Dothistroma septosporum reveal adaptation to different hosts and lifestyles but also signatures of common ancestry.</title>
        <authorList>
            <person name="de Wit P.J.G.M."/>
            <person name="van der Burgt A."/>
            <person name="Oekmen B."/>
            <person name="Stergiopoulos I."/>
            <person name="Abd-Elsalam K.A."/>
            <person name="Aerts A.L."/>
            <person name="Bahkali A.H."/>
            <person name="Beenen H.G."/>
            <person name="Chettri P."/>
            <person name="Cox M.P."/>
            <person name="Datema E."/>
            <person name="de Vries R.P."/>
            <person name="Dhillon B."/>
            <person name="Ganley A.R."/>
            <person name="Griffiths S.A."/>
            <person name="Guo Y."/>
            <person name="Hamelin R.C."/>
            <person name="Henrissat B."/>
            <person name="Kabir M.S."/>
            <person name="Jashni M.K."/>
            <person name="Kema G."/>
            <person name="Klaubauf S."/>
            <person name="Lapidus A."/>
            <person name="Levasseur A."/>
            <person name="Lindquist E."/>
            <person name="Mehrabi R."/>
            <person name="Ohm R.A."/>
            <person name="Owen T.J."/>
            <person name="Salamov A."/>
            <person name="Schwelm A."/>
            <person name="Schijlen E."/>
            <person name="Sun H."/>
            <person name="van den Burg H.A."/>
            <person name="van Ham R.C.H.J."/>
            <person name="Zhang S."/>
            <person name="Goodwin S.B."/>
            <person name="Grigoriev I.V."/>
            <person name="Collemare J."/>
            <person name="Bradshaw R.E."/>
        </authorList>
    </citation>
    <scope>NUCLEOTIDE SEQUENCE [LARGE SCALE GENOMIC DNA]</scope>
    <source>
        <strain evidence="2">NZE10 / CBS 128990</strain>
    </source>
</reference>
<accession>M2YN09</accession>
<protein>
    <submittedName>
        <fullName evidence="1">Uncharacterized protein</fullName>
    </submittedName>
</protein>
<feature type="non-terminal residue" evidence="1">
    <location>
        <position position="1"/>
    </location>
</feature>
<evidence type="ECO:0000313" key="1">
    <source>
        <dbReference type="EMBL" id="EME43330.1"/>
    </source>
</evidence>
<name>M2YN09_DOTSN</name>
<reference evidence="1 2" key="2">
    <citation type="journal article" date="2012" name="PLoS Pathog.">
        <title>Diverse lifestyles and strategies of plant pathogenesis encoded in the genomes of eighteen Dothideomycetes fungi.</title>
        <authorList>
            <person name="Ohm R.A."/>
            <person name="Feau N."/>
            <person name="Henrissat B."/>
            <person name="Schoch C.L."/>
            <person name="Horwitz B.A."/>
            <person name="Barry K.W."/>
            <person name="Condon B.J."/>
            <person name="Copeland A.C."/>
            <person name="Dhillon B."/>
            <person name="Glaser F."/>
            <person name="Hesse C.N."/>
            <person name="Kosti I."/>
            <person name="LaButti K."/>
            <person name="Lindquist E.A."/>
            <person name="Lucas S."/>
            <person name="Salamov A.A."/>
            <person name="Bradshaw R.E."/>
            <person name="Ciuffetti L."/>
            <person name="Hamelin R.C."/>
            <person name="Kema G.H.J."/>
            <person name="Lawrence C."/>
            <person name="Scott J.A."/>
            <person name="Spatafora J.W."/>
            <person name="Turgeon B.G."/>
            <person name="de Wit P.J.G.M."/>
            <person name="Zhong S."/>
            <person name="Goodwin S.B."/>
            <person name="Grigoriev I.V."/>
        </authorList>
    </citation>
    <scope>NUCLEOTIDE SEQUENCE [LARGE SCALE GENOMIC DNA]</scope>
    <source>
        <strain evidence="2">NZE10 / CBS 128990</strain>
    </source>
</reference>
<dbReference type="AlphaFoldDB" id="M2YN09"/>
<keyword evidence="2" id="KW-1185">Reference proteome</keyword>
<sequence>TTHETSIQSPVLQEDVLATIVFCSRILSFILVKDFPDCVALRSGQLRPAFPSLSGRKKRILQRRWDVYESCTPSRRGPSTALLRLANELDYSGRTLRLPST</sequence>
<gene>
    <name evidence="1" type="ORF">DOTSEDRAFT_72668</name>
</gene>
<proteinExistence type="predicted"/>